<organism evidence="4 5">
    <name type="scientific">Ladona fulva</name>
    <name type="common">Scarce chaser dragonfly</name>
    <name type="synonym">Libellula fulva</name>
    <dbReference type="NCBI Taxonomy" id="123851"/>
    <lineage>
        <taxon>Eukaryota</taxon>
        <taxon>Metazoa</taxon>
        <taxon>Ecdysozoa</taxon>
        <taxon>Arthropoda</taxon>
        <taxon>Hexapoda</taxon>
        <taxon>Insecta</taxon>
        <taxon>Pterygota</taxon>
        <taxon>Palaeoptera</taxon>
        <taxon>Odonata</taxon>
        <taxon>Epiprocta</taxon>
        <taxon>Anisoptera</taxon>
        <taxon>Libelluloidea</taxon>
        <taxon>Libellulidae</taxon>
        <taxon>Ladona</taxon>
    </lineage>
</organism>
<evidence type="ECO:0008006" key="6">
    <source>
        <dbReference type="Google" id="ProtNLM"/>
    </source>
</evidence>
<comment type="caution">
    <text evidence="4">The sequence shown here is derived from an EMBL/GenBank/DDBJ whole genome shotgun (WGS) entry which is preliminary data.</text>
</comment>
<keyword evidence="1 3" id="KW-0853">WD repeat</keyword>
<evidence type="ECO:0000256" key="3">
    <source>
        <dbReference type="PROSITE-ProRule" id="PRU00221"/>
    </source>
</evidence>
<protein>
    <recommendedName>
        <fullName evidence="6">WD repeat-containing protein 92</fullName>
    </recommendedName>
</protein>
<feature type="repeat" description="WD" evidence="3">
    <location>
        <begin position="163"/>
        <end position="176"/>
    </location>
</feature>
<dbReference type="InterPro" id="IPR015943">
    <property type="entry name" value="WD40/YVTN_repeat-like_dom_sf"/>
</dbReference>
<dbReference type="SMART" id="SM00320">
    <property type="entry name" value="WD40"/>
    <property type="match status" value="4"/>
</dbReference>
<dbReference type="PANTHER" id="PTHR10971">
    <property type="entry name" value="MRNA EXPORT FACTOR AND BUB3"/>
    <property type="match status" value="1"/>
</dbReference>
<accession>A0A8K0K641</accession>
<evidence type="ECO:0000313" key="5">
    <source>
        <dbReference type="Proteomes" id="UP000792457"/>
    </source>
</evidence>
<dbReference type="Pfam" id="PF00400">
    <property type="entry name" value="WD40"/>
    <property type="match status" value="1"/>
</dbReference>
<dbReference type="Proteomes" id="UP000792457">
    <property type="component" value="Unassembled WGS sequence"/>
</dbReference>
<dbReference type="SUPFAM" id="SSF50978">
    <property type="entry name" value="WD40 repeat-like"/>
    <property type="match status" value="1"/>
</dbReference>
<reference evidence="4" key="2">
    <citation type="submission" date="2017-10" db="EMBL/GenBank/DDBJ databases">
        <title>Ladona fulva Genome sequencing and assembly.</title>
        <authorList>
            <person name="Murali S."/>
            <person name="Richards S."/>
            <person name="Bandaranaike D."/>
            <person name="Bellair M."/>
            <person name="Blankenburg K."/>
            <person name="Chao H."/>
            <person name="Dinh H."/>
            <person name="Doddapaneni H."/>
            <person name="Dugan-Rocha S."/>
            <person name="Elkadiri S."/>
            <person name="Gnanaolivu R."/>
            <person name="Hernandez B."/>
            <person name="Skinner E."/>
            <person name="Javaid M."/>
            <person name="Lee S."/>
            <person name="Li M."/>
            <person name="Ming W."/>
            <person name="Munidasa M."/>
            <person name="Muniz J."/>
            <person name="Nguyen L."/>
            <person name="Hughes D."/>
            <person name="Osuji N."/>
            <person name="Pu L.-L."/>
            <person name="Puazo M."/>
            <person name="Qu C."/>
            <person name="Quiroz J."/>
            <person name="Raj R."/>
            <person name="Weissenberger G."/>
            <person name="Xin Y."/>
            <person name="Zou X."/>
            <person name="Han Y."/>
            <person name="Worley K."/>
            <person name="Muzny D."/>
            <person name="Gibbs R."/>
        </authorList>
    </citation>
    <scope>NUCLEOTIDE SEQUENCE</scope>
    <source>
        <strain evidence="4">Sampled in the wild</strain>
    </source>
</reference>
<gene>
    <name evidence="4" type="ORF">J437_LFUL009313</name>
</gene>
<dbReference type="OrthoDB" id="10248252at2759"/>
<evidence type="ECO:0000313" key="4">
    <source>
        <dbReference type="EMBL" id="KAG8228608.1"/>
    </source>
</evidence>
<dbReference type="EMBL" id="KZ308378">
    <property type="protein sequence ID" value="KAG8228608.1"/>
    <property type="molecule type" value="Genomic_DNA"/>
</dbReference>
<dbReference type="Gene3D" id="2.130.10.10">
    <property type="entry name" value="YVTN repeat-like/Quinoprotein amine dehydrogenase"/>
    <property type="match status" value="1"/>
</dbReference>
<dbReference type="PROSITE" id="PS50082">
    <property type="entry name" value="WD_REPEATS_2"/>
    <property type="match status" value="1"/>
</dbReference>
<evidence type="ECO:0000256" key="1">
    <source>
        <dbReference type="ARBA" id="ARBA00022574"/>
    </source>
</evidence>
<keyword evidence="2" id="KW-0677">Repeat</keyword>
<name>A0A8K0K641_LADFU</name>
<dbReference type="InterPro" id="IPR036322">
    <property type="entry name" value="WD40_repeat_dom_sf"/>
</dbReference>
<keyword evidence="5" id="KW-1185">Reference proteome</keyword>
<proteinExistence type="predicted"/>
<reference evidence="4" key="1">
    <citation type="submission" date="2013-04" db="EMBL/GenBank/DDBJ databases">
        <authorList>
            <person name="Qu J."/>
            <person name="Murali S.C."/>
            <person name="Bandaranaike D."/>
            <person name="Bellair M."/>
            <person name="Blankenburg K."/>
            <person name="Chao H."/>
            <person name="Dinh H."/>
            <person name="Doddapaneni H."/>
            <person name="Downs B."/>
            <person name="Dugan-Rocha S."/>
            <person name="Elkadiri S."/>
            <person name="Gnanaolivu R.D."/>
            <person name="Hernandez B."/>
            <person name="Javaid M."/>
            <person name="Jayaseelan J.C."/>
            <person name="Lee S."/>
            <person name="Li M."/>
            <person name="Ming W."/>
            <person name="Munidasa M."/>
            <person name="Muniz J."/>
            <person name="Nguyen L."/>
            <person name="Ongeri F."/>
            <person name="Osuji N."/>
            <person name="Pu L.-L."/>
            <person name="Puazo M."/>
            <person name="Qu C."/>
            <person name="Quiroz J."/>
            <person name="Raj R."/>
            <person name="Weissenberger G."/>
            <person name="Xin Y."/>
            <person name="Zou X."/>
            <person name="Han Y."/>
            <person name="Richards S."/>
            <person name="Worley K."/>
            <person name="Muzny D."/>
            <person name="Gibbs R."/>
        </authorList>
    </citation>
    <scope>NUCLEOTIDE SEQUENCE</scope>
    <source>
        <strain evidence="4">Sampled in the wild</strain>
    </source>
</reference>
<dbReference type="AlphaFoldDB" id="A0A8K0K641"/>
<dbReference type="InterPro" id="IPR001680">
    <property type="entry name" value="WD40_rpt"/>
</dbReference>
<sequence>MFTDSLLLFCSNLLNRALFSRAFLLITYVLNRFEMDKPQIICHVEKSCNYSVFDARWIPCSAKFVVLGGHPRGTGALQVYEISGTDVNLVHEVEKGKAFKCGTFGASSLKERHLATGDFEGKLQIWNLEDCSSPVYSAKAHNEIINCIDGIGGQSINRGAPEIVTGSRDGLVKVWDPRLKDVPVATMEPAEGEMKRDCWTVCFGNSYNNTERTVCAGYDNGDIKLFDLRKLSLRWECNLKNGVCCVEFDRRDIPMNKLVATTLESKFWLFDTHVSHPKKGYPKLMEKVFDIYAFLNNYPSKRVEQDSDGYDQGVIGNVELMQNVTLSSQPISSFDWSPDKLGLAVCTGFDQAFRVLIVTKLNLY</sequence>
<evidence type="ECO:0000256" key="2">
    <source>
        <dbReference type="ARBA" id="ARBA00022737"/>
    </source>
</evidence>